<evidence type="ECO:0000313" key="1">
    <source>
        <dbReference type="EMBL" id="WMD17404.1"/>
    </source>
</evidence>
<gene>
    <name evidence="1" type="ORF">RBI15_04740</name>
</gene>
<dbReference type="Proteomes" id="UP001243496">
    <property type="component" value="Chromosome"/>
</dbReference>
<name>A0AAQ3PXV6_ANAHA</name>
<sequence length="128" mass="15037">MGFKIYTEDFKHKVAEAYNSGMKISAVAEMFGVSTSAVSSWASGKKDKRLIFSVDQKKEFVKYRIQHNISHEDMAKQIGVVKDTFKNWENDYFYEVMEEIQRENRRFQKKERFGKANWTYVGTGGYFS</sequence>
<dbReference type="SUPFAM" id="SSF46689">
    <property type="entry name" value="Homeodomain-like"/>
    <property type="match status" value="2"/>
</dbReference>
<evidence type="ECO:0000313" key="2">
    <source>
        <dbReference type="Proteomes" id="UP001243496"/>
    </source>
</evidence>
<protein>
    <submittedName>
        <fullName evidence="1">Helix-turn-helix domain-containing protein</fullName>
    </submittedName>
</protein>
<dbReference type="RefSeq" id="WP_306857863.1">
    <property type="nucleotide sequence ID" value="NZ_CP132968.1"/>
</dbReference>
<dbReference type="AlphaFoldDB" id="A0AAQ3PXV6"/>
<dbReference type="GeneID" id="92740686"/>
<reference evidence="1" key="1">
    <citation type="submission" date="2023-08" db="EMBL/GenBank/DDBJ databases">
        <title>Complete Genome Sequences of butyrate producing Anaerostipes hadrus strains BA1 and GIF7 isolated from the terminal ileum of a healthy lean male.</title>
        <authorList>
            <person name="Low A."/>
            <person name="Sheludchenko M."/>
            <person name="Cheng H.E."/>
            <person name="Koh X.Q."/>
            <person name="Lee J."/>
        </authorList>
    </citation>
    <scope>NUCLEOTIDE SEQUENCE</scope>
    <source>
        <strain evidence="1">BA1</strain>
    </source>
</reference>
<accession>A0AAQ3PXV6</accession>
<dbReference type="InterPro" id="IPR010982">
    <property type="entry name" value="Lambda_DNA-bd_dom_sf"/>
</dbReference>
<proteinExistence type="predicted"/>
<organism evidence="1 2">
    <name type="scientific">Anaerostipes hadrus</name>
    <dbReference type="NCBI Taxonomy" id="649756"/>
    <lineage>
        <taxon>Bacteria</taxon>
        <taxon>Bacillati</taxon>
        <taxon>Bacillota</taxon>
        <taxon>Clostridia</taxon>
        <taxon>Lachnospirales</taxon>
        <taxon>Lachnospiraceae</taxon>
        <taxon>Anaerostipes</taxon>
    </lineage>
</organism>
<dbReference type="GO" id="GO:0003677">
    <property type="term" value="F:DNA binding"/>
    <property type="evidence" value="ECO:0007669"/>
    <property type="project" value="InterPro"/>
</dbReference>
<dbReference type="Gene3D" id="1.10.260.40">
    <property type="entry name" value="lambda repressor-like DNA-binding domains"/>
    <property type="match status" value="1"/>
</dbReference>
<dbReference type="EMBL" id="CP132968">
    <property type="protein sequence ID" value="WMD17404.1"/>
    <property type="molecule type" value="Genomic_DNA"/>
</dbReference>
<dbReference type="InterPro" id="IPR009057">
    <property type="entry name" value="Homeodomain-like_sf"/>
</dbReference>